<organism evidence="11 12">
    <name type="scientific">Metschnikowia bicuspidata var. bicuspidata NRRL YB-4993</name>
    <dbReference type="NCBI Taxonomy" id="869754"/>
    <lineage>
        <taxon>Eukaryota</taxon>
        <taxon>Fungi</taxon>
        <taxon>Dikarya</taxon>
        <taxon>Ascomycota</taxon>
        <taxon>Saccharomycotina</taxon>
        <taxon>Pichiomycetes</taxon>
        <taxon>Metschnikowiaceae</taxon>
        <taxon>Metschnikowia</taxon>
    </lineage>
</organism>
<feature type="transmembrane region" description="Helical" evidence="9">
    <location>
        <begin position="206"/>
        <end position="231"/>
    </location>
</feature>
<dbReference type="CDD" id="cd17356">
    <property type="entry name" value="MFS_HXT"/>
    <property type="match status" value="1"/>
</dbReference>
<feature type="transmembrane region" description="Helical" evidence="9">
    <location>
        <begin position="506"/>
        <end position="528"/>
    </location>
</feature>
<evidence type="ECO:0000256" key="9">
    <source>
        <dbReference type="SAM" id="Phobius"/>
    </source>
</evidence>
<evidence type="ECO:0000256" key="8">
    <source>
        <dbReference type="RuleBase" id="RU003346"/>
    </source>
</evidence>
<dbReference type="FunFam" id="1.20.1250.20:FF:000044">
    <property type="entry name" value="Hexose transporter Hxt3p"/>
    <property type="match status" value="1"/>
</dbReference>
<feature type="transmembrane region" description="Helical" evidence="9">
    <location>
        <begin position="152"/>
        <end position="171"/>
    </location>
</feature>
<feature type="transmembrane region" description="Helical" evidence="9">
    <location>
        <begin position="403"/>
        <end position="420"/>
    </location>
</feature>
<dbReference type="InterPro" id="IPR050360">
    <property type="entry name" value="MFS_Sugar_Transporters"/>
</dbReference>
<dbReference type="InterPro" id="IPR036259">
    <property type="entry name" value="MFS_trans_sf"/>
</dbReference>
<evidence type="ECO:0000256" key="4">
    <source>
        <dbReference type="ARBA" id="ARBA00022597"/>
    </source>
</evidence>
<dbReference type="PRINTS" id="PR00171">
    <property type="entry name" value="SUGRTRNSPORT"/>
</dbReference>
<dbReference type="OrthoDB" id="5141738at2759"/>
<feature type="transmembrane region" description="Helical" evidence="9">
    <location>
        <begin position="100"/>
        <end position="119"/>
    </location>
</feature>
<dbReference type="EMBL" id="LXTC01000004">
    <property type="protein sequence ID" value="OBA20463.1"/>
    <property type="molecule type" value="Genomic_DNA"/>
</dbReference>
<dbReference type="PANTHER" id="PTHR48022">
    <property type="entry name" value="PLASTIDIC GLUCOSE TRANSPORTER 4"/>
    <property type="match status" value="1"/>
</dbReference>
<dbReference type="InterPro" id="IPR005828">
    <property type="entry name" value="MFS_sugar_transport-like"/>
</dbReference>
<keyword evidence="4" id="KW-0762">Sugar transport</keyword>
<dbReference type="InterPro" id="IPR005829">
    <property type="entry name" value="Sugar_transporter_CS"/>
</dbReference>
<evidence type="ECO:0000256" key="5">
    <source>
        <dbReference type="ARBA" id="ARBA00022692"/>
    </source>
</evidence>
<evidence type="ECO:0000259" key="10">
    <source>
        <dbReference type="PROSITE" id="PS50850"/>
    </source>
</evidence>
<feature type="transmembrane region" description="Helical" evidence="9">
    <location>
        <begin position="534"/>
        <end position="555"/>
    </location>
</feature>
<dbReference type="GeneID" id="30029027"/>
<dbReference type="InterPro" id="IPR003663">
    <property type="entry name" value="Sugar/inositol_transpt"/>
</dbReference>
<keyword evidence="3 8" id="KW-0813">Transport</keyword>
<reference evidence="11 12" key="1">
    <citation type="submission" date="2016-05" db="EMBL/GenBank/DDBJ databases">
        <title>Comparative genomics of biotechnologically important yeasts.</title>
        <authorList>
            <consortium name="DOE Joint Genome Institute"/>
            <person name="Riley R."/>
            <person name="Haridas S."/>
            <person name="Wolfe K.H."/>
            <person name="Lopes M.R."/>
            <person name="Hittinger C.T."/>
            <person name="Goker M."/>
            <person name="Salamov A."/>
            <person name="Wisecaver J."/>
            <person name="Long T.M."/>
            <person name="Aerts A.L."/>
            <person name="Barry K."/>
            <person name="Choi C."/>
            <person name="Clum A."/>
            <person name="Coughlan A.Y."/>
            <person name="Deshpande S."/>
            <person name="Douglass A.P."/>
            <person name="Hanson S.J."/>
            <person name="Klenk H.-P."/>
            <person name="LaButti K."/>
            <person name="Lapidus A."/>
            <person name="Lindquist E."/>
            <person name="Lipzen A."/>
            <person name="Meier-kolthoff J.P."/>
            <person name="Ohm R.A."/>
            <person name="Otillar R.P."/>
            <person name="Pangilinan J."/>
            <person name="Peng Y."/>
            <person name="Rokas A."/>
            <person name="Rosa C.A."/>
            <person name="Scheuner C."/>
            <person name="Sibirny A.A."/>
            <person name="Slot J.C."/>
            <person name="Stielow J.B."/>
            <person name="Sun H."/>
            <person name="Kurtzman C.P."/>
            <person name="Blackwell M."/>
            <person name="Grigoriev I.V."/>
            <person name="Jeffries T.W."/>
        </authorList>
    </citation>
    <scope>NUCLEOTIDE SEQUENCE [LARGE SCALE GENOMIC DNA]</scope>
    <source>
        <strain evidence="11 12">NRRL YB-4993</strain>
    </source>
</reference>
<evidence type="ECO:0000256" key="6">
    <source>
        <dbReference type="ARBA" id="ARBA00022989"/>
    </source>
</evidence>
<dbReference type="SUPFAM" id="SSF103473">
    <property type="entry name" value="MFS general substrate transporter"/>
    <property type="match status" value="1"/>
</dbReference>
<dbReference type="PANTHER" id="PTHR48022:SF75">
    <property type="entry name" value="GALACTOSE TRANSPORTER-RELATED"/>
    <property type="match status" value="1"/>
</dbReference>
<proteinExistence type="inferred from homology"/>
<name>A0A1A0H9B1_9ASCO</name>
<dbReference type="PROSITE" id="PS00217">
    <property type="entry name" value="SUGAR_TRANSPORT_2"/>
    <property type="match status" value="1"/>
</dbReference>
<feature type="transmembrane region" description="Helical" evidence="9">
    <location>
        <begin position="470"/>
        <end position="494"/>
    </location>
</feature>
<dbReference type="Pfam" id="PF00083">
    <property type="entry name" value="Sugar_tr"/>
    <property type="match status" value="1"/>
</dbReference>
<keyword evidence="12" id="KW-1185">Reference proteome</keyword>
<dbReference type="Proteomes" id="UP000092555">
    <property type="component" value="Unassembled WGS sequence"/>
</dbReference>
<keyword evidence="6 9" id="KW-1133">Transmembrane helix</keyword>
<comment type="caution">
    <text evidence="11">The sequence shown here is derived from an EMBL/GenBank/DDBJ whole genome shotgun (WGS) entry which is preliminary data.</text>
</comment>
<dbReference type="AlphaFoldDB" id="A0A1A0H9B1"/>
<comment type="similarity">
    <text evidence="2 8">Belongs to the major facilitator superfamily. Sugar transporter (TC 2.A.1.1) family.</text>
</comment>
<feature type="transmembrane region" description="Helical" evidence="9">
    <location>
        <begin position="364"/>
        <end position="383"/>
    </location>
</feature>
<dbReference type="PROSITE" id="PS50850">
    <property type="entry name" value="MFS"/>
    <property type="match status" value="1"/>
</dbReference>
<dbReference type="GO" id="GO:0005886">
    <property type="term" value="C:plasma membrane"/>
    <property type="evidence" value="ECO:0007669"/>
    <property type="project" value="TreeGrafter"/>
</dbReference>
<dbReference type="GO" id="GO:0005351">
    <property type="term" value="F:carbohydrate:proton symporter activity"/>
    <property type="evidence" value="ECO:0007669"/>
    <property type="project" value="TreeGrafter"/>
</dbReference>
<feature type="transmembrane region" description="Helical" evidence="9">
    <location>
        <begin position="183"/>
        <end position="200"/>
    </location>
</feature>
<dbReference type="PROSITE" id="PS00216">
    <property type="entry name" value="SUGAR_TRANSPORT_1"/>
    <property type="match status" value="1"/>
</dbReference>
<feature type="transmembrane region" description="Helical" evidence="9">
    <location>
        <begin position="427"/>
        <end position="446"/>
    </location>
</feature>
<feature type="transmembrane region" description="Helical" evidence="9">
    <location>
        <begin position="276"/>
        <end position="295"/>
    </location>
</feature>
<feature type="domain" description="Major facilitator superfamily (MFS) profile" evidence="10">
    <location>
        <begin position="107"/>
        <end position="559"/>
    </location>
</feature>
<dbReference type="RefSeq" id="XP_018710985.1">
    <property type="nucleotide sequence ID" value="XM_018856051.1"/>
</dbReference>
<gene>
    <name evidence="11" type="ORF">METBIDRAFT_32466</name>
</gene>
<evidence type="ECO:0000256" key="2">
    <source>
        <dbReference type="ARBA" id="ARBA00010992"/>
    </source>
</evidence>
<dbReference type="GO" id="GO:0055056">
    <property type="term" value="F:D-glucose transmembrane transporter activity"/>
    <property type="evidence" value="ECO:0007669"/>
    <property type="project" value="UniProtKB-ARBA"/>
</dbReference>
<evidence type="ECO:0000256" key="1">
    <source>
        <dbReference type="ARBA" id="ARBA00004141"/>
    </source>
</evidence>
<protein>
    <submittedName>
        <fullName evidence="11">Glucose/xylose facilitator 1</fullName>
    </submittedName>
</protein>
<keyword evidence="5 9" id="KW-0812">Transmembrane</keyword>
<comment type="subcellular location">
    <subcellularLocation>
        <location evidence="1">Membrane</location>
        <topology evidence="1">Multi-pass membrane protein</topology>
    </subcellularLocation>
</comment>
<evidence type="ECO:0000256" key="7">
    <source>
        <dbReference type="ARBA" id="ARBA00023136"/>
    </source>
</evidence>
<dbReference type="STRING" id="869754.A0A1A0H9B1"/>
<evidence type="ECO:0000256" key="3">
    <source>
        <dbReference type="ARBA" id="ARBA00022448"/>
    </source>
</evidence>
<evidence type="ECO:0000313" key="11">
    <source>
        <dbReference type="EMBL" id="OBA20463.1"/>
    </source>
</evidence>
<dbReference type="InterPro" id="IPR020846">
    <property type="entry name" value="MFS_dom"/>
</dbReference>
<feature type="transmembrane region" description="Helical" evidence="9">
    <location>
        <begin position="243"/>
        <end position="264"/>
    </location>
</feature>
<sequence>MTDGFFRPGCKLCCGMCIISTSFYRPNFSCIKPEDILQQFQRHIFSLFKVSLAYFVLMSAEQDNQFDQASATIDEPVSIQNDKASTKNDEGDLEKKPASAYLFISFLCCLVAFGGYVFGFDTGTISGFVNMDDFLERFGQQSADGSYYLSNVRTGLIVSIFNIGCAVGGLALSKVGDIWGRRVGIMVAMVIYMVGIIIQISSQDKWYQYFIGRLITGLGVGTTSVLSPLFISESAPKHLRGTLVCCFQLMITLGIFLGYCTTYGTKDYSDSRQWRIPLGLCFAWALLLIGGMVFMPESPRFLIERQRFDEAKASVAKSNKVSPEDPGVYTEVELIQAGIDREALAGTAGWKELITGKPKMLQRVILGMMLQSIQQLTGNNYFFYYGTTIFKAVGMLDSFQTSIVLGIVNFASTFAGIFAIERMGRRMCLLVGSACMSVCFLIYSILGSVDLYIDGYENTPSNTRKPTGNAMIFITCLFIFFFASTWAGGVYSIVSETYPLRIRSKGMAVATAANWMWGFLISFFTPFITSAIQFYYGFVFTGCLIFSFFYVFFFVRETKGLSLEEVDELYATDLPPWKTAGWKPPSADEMAHTTGFAEAAKTTNEHVTV</sequence>
<dbReference type="Gene3D" id="1.20.1250.20">
    <property type="entry name" value="MFS general substrate transporter like domains"/>
    <property type="match status" value="1"/>
</dbReference>
<evidence type="ECO:0000313" key="12">
    <source>
        <dbReference type="Proteomes" id="UP000092555"/>
    </source>
</evidence>
<dbReference type="NCBIfam" id="TIGR00879">
    <property type="entry name" value="SP"/>
    <property type="match status" value="1"/>
</dbReference>
<keyword evidence="7 9" id="KW-0472">Membrane</keyword>
<accession>A0A1A0H9B1</accession>